<feature type="region of interest" description="Disordered" evidence="7">
    <location>
        <begin position="507"/>
        <end position="569"/>
    </location>
</feature>
<feature type="compositionally biased region" description="Polar residues" evidence="7">
    <location>
        <begin position="507"/>
        <end position="521"/>
    </location>
</feature>
<keyword evidence="5" id="KW-0808">Transferase</keyword>
<evidence type="ECO:0000256" key="6">
    <source>
        <dbReference type="ARBA" id="ARBA00023242"/>
    </source>
</evidence>
<feature type="region of interest" description="Disordered" evidence="7">
    <location>
        <begin position="372"/>
        <end position="391"/>
    </location>
</feature>
<dbReference type="InterPro" id="IPR029063">
    <property type="entry name" value="SAM-dependent_MTases_sf"/>
</dbReference>
<evidence type="ECO:0000256" key="1">
    <source>
        <dbReference type="ARBA" id="ARBA00004123"/>
    </source>
</evidence>
<dbReference type="InterPro" id="IPR025800">
    <property type="entry name" value="CaM-Lys-N-MeTrfase"/>
</dbReference>
<dbReference type="PANTHER" id="PTHR13539">
    <property type="entry name" value="CALMODULIN-LYSINE N-METHYLTRANSFERASE"/>
    <property type="match status" value="1"/>
</dbReference>
<dbReference type="EMBL" id="JARBDR010000657">
    <property type="protein sequence ID" value="KAJ8308797.1"/>
    <property type="molecule type" value="Genomic_DNA"/>
</dbReference>
<keyword evidence="3" id="KW-0963">Cytoplasm</keyword>
<comment type="subcellular location">
    <subcellularLocation>
        <location evidence="2">Cytoplasm</location>
    </subcellularLocation>
    <subcellularLocation>
        <location evidence="1">Nucleus</location>
    </subcellularLocation>
</comment>
<gene>
    <name evidence="8" type="ORF">KUTeg_013671</name>
</gene>
<comment type="caution">
    <text evidence="8">The sequence shown here is derived from an EMBL/GenBank/DDBJ whole genome shotgun (WGS) entry which is preliminary data.</text>
</comment>
<feature type="compositionally biased region" description="Polar residues" evidence="7">
    <location>
        <begin position="379"/>
        <end position="391"/>
    </location>
</feature>
<evidence type="ECO:0008006" key="10">
    <source>
        <dbReference type="Google" id="ProtNLM"/>
    </source>
</evidence>
<feature type="compositionally biased region" description="Low complexity" evidence="7">
    <location>
        <begin position="539"/>
        <end position="555"/>
    </location>
</feature>
<reference evidence="8 9" key="1">
    <citation type="submission" date="2022-12" db="EMBL/GenBank/DDBJ databases">
        <title>Chromosome-level genome of Tegillarca granosa.</title>
        <authorList>
            <person name="Kim J."/>
        </authorList>
    </citation>
    <scope>NUCLEOTIDE SEQUENCE [LARGE SCALE GENOMIC DNA]</scope>
    <source>
        <strain evidence="8">Teg-2019</strain>
        <tissue evidence="8">Adductor muscle</tissue>
    </source>
</reference>
<evidence type="ECO:0000256" key="2">
    <source>
        <dbReference type="ARBA" id="ARBA00004496"/>
    </source>
</evidence>
<evidence type="ECO:0000313" key="9">
    <source>
        <dbReference type="Proteomes" id="UP001217089"/>
    </source>
</evidence>
<keyword evidence="4" id="KW-0489">Methyltransferase</keyword>
<dbReference type="PANTHER" id="PTHR13539:SF3">
    <property type="entry name" value="CALMODULIN-LYSINE N-METHYLTRANSFERASE"/>
    <property type="match status" value="1"/>
</dbReference>
<organism evidence="8 9">
    <name type="scientific">Tegillarca granosa</name>
    <name type="common">Malaysian cockle</name>
    <name type="synonym">Anadara granosa</name>
    <dbReference type="NCBI Taxonomy" id="220873"/>
    <lineage>
        <taxon>Eukaryota</taxon>
        <taxon>Metazoa</taxon>
        <taxon>Spiralia</taxon>
        <taxon>Lophotrochozoa</taxon>
        <taxon>Mollusca</taxon>
        <taxon>Bivalvia</taxon>
        <taxon>Autobranchia</taxon>
        <taxon>Pteriomorphia</taxon>
        <taxon>Arcoida</taxon>
        <taxon>Arcoidea</taxon>
        <taxon>Arcidae</taxon>
        <taxon>Tegillarca</taxon>
    </lineage>
</organism>
<sequence>MFTIFLCYNINPQHTKYYMLIAWVKGETIKNSYRCALMLQICIRPLLGPDKQMHKITNNRSLVSGETMLHLCRENECCSEKCYPIDRSTKIRKCETKMENTQRGNKKSELEENECLTFAYFTQKTLNFYKQVSSSEVSYITLASMVLSGQRSSQTCQNAASVRRFSSYNLLKTSSMTVSDTSDEVIWYKYTSTAIQDFSMAIRHLSGKVKPEQLFGFNNTELNADINTVEGVWPSEEILAHYCLTHSDMFRDKSICELGGGMTCLAGIATAINSEAKYVEVSDGNEESVDSDRILSVTVSFENMVYEDALTILSYASPYPVKVTLQKEKVHKDCRISSTPNHLSHPLYRSQSVDTLLKLGKEPLFQPKRRFSEMKPETKNNFSKSKLNGDLQTSVERDKLQTSFDGSITPKSGQGQSIELSEVTVHNVDDIKNENRNGESGKDLVPKVTVNDNKVELSSTAVEFAELFDKLNEQDKLDMLRLSYEDPNSNIDNSQVIVPAETSFIESSQSAGNNSTLTNSDLDLKSVPIKPERRKKKSSSNSSVSSADESLSSPSTPRHMPPPDDVLEEDVIFTSISVVC</sequence>
<dbReference type="Gene3D" id="3.40.50.150">
    <property type="entry name" value="Vaccinia Virus protein VP39"/>
    <property type="match status" value="1"/>
</dbReference>
<evidence type="ECO:0000313" key="8">
    <source>
        <dbReference type="EMBL" id="KAJ8308797.1"/>
    </source>
</evidence>
<accession>A0ABQ9EUD2</accession>
<evidence type="ECO:0000256" key="4">
    <source>
        <dbReference type="ARBA" id="ARBA00022603"/>
    </source>
</evidence>
<evidence type="ECO:0000256" key="5">
    <source>
        <dbReference type="ARBA" id="ARBA00022679"/>
    </source>
</evidence>
<evidence type="ECO:0000256" key="3">
    <source>
        <dbReference type="ARBA" id="ARBA00022490"/>
    </source>
</evidence>
<evidence type="ECO:0000256" key="7">
    <source>
        <dbReference type="SAM" id="MobiDB-lite"/>
    </source>
</evidence>
<keyword evidence="9" id="KW-1185">Reference proteome</keyword>
<protein>
    <recommendedName>
        <fullName evidence="10">Calmodulin-lysine N-methyltransferase</fullName>
    </recommendedName>
</protein>
<name>A0ABQ9EUD2_TEGGR</name>
<proteinExistence type="predicted"/>
<keyword evidence="6" id="KW-0539">Nucleus</keyword>
<dbReference type="Proteomes" id="UP001217089">
    <property type="component" value="Unassembled WGS sequence"/>
</dbReference>